<dbReference type="AlphaFoldDB" id="A0A0D6Q051"/>
<dbReference type="RefSeq" id="WP_082086023.1">
    <property type="nucleotide sequence ID" value="NZ_BANI01000083.1"/>
</dbReference>
<protein>
    <submittedName>
        <fullName evidence="1">Uncharacterized protein</fullName>
    </submittedName>
</protein>
<sequence>MSGDMLTTAQMYAVLNARVREAGGVQKLATKTGLNMRTLANAVNGHKGLGTSVPLALGYRPVTVTMYRPFSPAPTATDDQP</sequence>
<reference evidence="1 2" key="1">
    <citation type="submission" date="2012-11" db="EMBL/GenBank/DDBJ databases">
        <title>Whole genome sequence of Gluconacetobacter europaeus NBRC3261.</title>
        <authorList>
            <person name="Azuma Y."/>
            <person name="Higashiura N."/>
            <person name="Hirakawa H."/>
            <person name="Matsushita K."/>
        </authorList>
    </citation>
    <scope>NUCLEOTIDE SEQUENCE [LARGE SCALE GENOMIC DNA]</scope>
    <source>
        <strain evidence="1 2">NBRC 3261</strain>
    </source>
</reference>
<name>A0A0D6Q051_KOMEU</name>
<comment type="caution">
    <text evidence="1">The sequence shown here is derived from an EMBL/GenBank/DDBJ whole genome shotgun (WGS) entry which is preliminary data.</text>
</comment>
<accession>A0A0D6Q051</accession>
<evidence type="ECO:0000313" key="1">
    <source>
        <dbReference type="EMBL" id="GAN96688.1"/>
    </source>
</evidence>
<evidence type="ECO:0000313" key="2">
    <source>
        <dbReference type="Proteomes" id="UP000032675"/>
    </source>
</evidence>
<gene>
    <name evidence="1" type="ORF">Geu3261_0090_034</name>
</gene>
<proteinExistence type="predicted"/>
<dbReference type="Proteomes" id="UP000032675">
    <property type="component" value="Unassembled WGS sequence"/>
</dbReference>
<organism evidence="1 2">
    <name type="scientific">Komagataeibacter europaeus NBRC 3261</name>
    <dbReference type="NCBI Taxonomy" id="1234669"/>
    <lineage>
        <taxon>Bacteria</taxon>
        <taxon>Pseudomonadati</taxon>
        <taxon>Pseudomonadota</taxon>
        <taxon>Alphaproteobacteria</taxon>
        <taxon>Acetobacterales</taxon>
        <taxon>Acetobacteraceae</taxon>
        <taxon>Komagataeibacter</taxon>
    </lineage>
</organism>
<dbReference type="EMBL" id="BANI01000083">
    <property type="protein sequence ID" value="GAN96688.1"/>
    <property type="molecule type" value="Genomic_DNA"/>
</dbReference>